<dbReference type="OrthoDB" id="4664297at2759"/>
<gene>
    <name evidence="2" type="ORF">COEREDRAFT_86779</name>
</gene>
<dbReference type="Pfam" id="PF05691">
    <property type="entry name" value="Raffinose_syn"/>
    <property type="match status" value="1"/>
</dbReference>
<evidence type="ECO:0000313" key="3">
    <source>
        <dbReference type="Proteomes" id="UP000242474"/>
    </source>
</evidence>
<proteinExistence type="predicted"/>
<organism evidence="2 3">
    <name type="scientific">Coemansia reversa (strain ATCC 12441 / NRRL 1564)</name>
    <dbReference type="NCBI Taxonomy" id="763665"/>
    <lineage>
        <taxon>Eukaryota</taxon>
        <taxon>Fungi</taxon>
        <taxon>Fungi incertae sedis</taxon>
        <taxon>Zoopagomycota</taxon>
        <taxon>Kickxellomycotina</taxon>
        <taxon>Kickxellomycetes</taxon>
        <taxon>Kickxellales</taxon>
        <taxon>Kickxellaceae</taxon>
        <taxon>Coemansia</taxon>
    </lineage>
</organism>
<dbReference type="PANTHER" id="PTHR31268">
    <property type="match status" value="1"/>
</dbReference>
<keyword evidence="3" id="KW-1185">Reference proteome</keyword>
<name>A0A2G5BCF6_COERN</name>
<dbReference type="EMBL" id="KZ303498">
    <property type="protein sequence ID" value="PIA16695.1"/>
    <property type="molecule type" value="Genomic_DNA"/>
</dbReference>
<keyword evidence="1" id="KW-0119">Carbohydrate metabolism</keyword>
<dbReference type="PANTHER" id="PTHR31268:SF32">
    <property type="entry name" value="GALACTINOL--SUCROSE GALACTOSYLTRANSFERASE 2-RELATED"/>
    <property type="match status" value="1"/>
</dbReference>
<dbReference type="AlphaFoldDB" id="A0A2G5BCF6"/>
<evidence type="ECO:0000313" key="2">
    <source>
        <dbReference type="EMBL" id="PIA16695.1"/>
    </source>
</evidence>
<dbReference type="Proteomes" id="UP000242474">
    <property type="component" value="Unassembled WGS sequence"/>
</dbReference>
<sequence>MYGANLQSVALKEDCADTLNKHVELAFLYVAHIKPENNIHNFYLNVNTADMGNHFEFTACWWTAGQCCDNWYGTSSIETDGLDIILPLIGLKDGTYAALMPFTRDAELINDAVFNAQNSNHLYFCPVVAINCKTARVAVSISKDSHKAINEVFAQIQEALPLQQQPLYNTKTVTQDQTCSLSTYLSYCTWNTFYHDVTHDKLVIALTDIYQQSTETSQPMLAWVIINDSWQMVNV</sequence>
<evidence type="ECO:0000256" key="1">
    <source>
        <dbReference type="ARBA" id="ARBA00023277"/>
    </source>
</evidence>
<protein>
    <submittedName>
        <fullName evidence="2">Uncharacterized protein</fullName>
    </submittedName>
</protein>
<dbReference type="InterPro" id="IPR008811">
    <property type="entry name" value="Glycosyl_hydrolases_36"/>
</dbReference>
<accession>A0A2G5BCF6</accession>
<reference evidence="2 3" key="1">
    <citation type="journal article" date="2015" name="Genome Biol. Evol.">
        <title>Phylogenomic analyses indicate that early fungi evolved digesting cell walls of algal ancestors of land plants.</title>
        <authorList>
            <person name="Chang Y."/>
            <person name="Wang S."/>
            <person name="Sekimoto S."/>
            <person name="Aerts A.L."/>
            <person name="Choi C."/>
            <person name="Clum A."/>
            <person name="LaButti K.M."/>
            <person name="Lindquist E.A."/>
            <person name="Yee Ngan C."/>
            <person name="Ohm R.A."/>
            <person name="Salamov A.A."/>
            <person name="Grigoriev I.V."/>
            <person name="Spatafora J.W."/>
            <person name="Berbee M.L."/>
        </authorList>
    </citation>
    <scope>NUCLEOTIDE SEQUENCE [LARGE SCALE GENOMIC DNA]</scope>
    <source>
        <strain evidence="2 3">NRRL 1564</strain>
    </source>
</reference>